<evidence type="ECO:0000256" key="4">
    <source>
        <dbReference type="ARBA" id="ARBA00022448"/>
    </source>
</evidence>
<keyword evidence="11 13" id="KW-0472">Membrane</keyword>
<dbReference type="EMBL" id="JAAPAO010000045">
    <property type="protein sequence ID" value="KAF4675608.1"/>
    <property type="molecule type" value="Genomic_DNA"/>
</dbReference>
<dbReference type="GO" id="GO:0006621">
    <property type="term" value="P:protein retention in ER lumen"/>
    <property type="evidence" value="ECO:0007669"/>
    <property type="project" value="InterPro"/>
</dbReference>
<evidence type="ECO:0000256" key="3">
    <source>
        <dbReference type="ARBA" id="ARBA00010120"/>
    </source>
</evidence>
<feature type="transmembrane region" description="Helical" evidence="13">
    <location>
        <begin position="147"/>
        <end position="164"/>
    </location>
</feature>
<dbReference type="Gene3D" id="3.30.1540.10">
    <property type="entry name" value="formyl-coa transferase, domain 3"/>
    <property type="match status" value="1"/>
</dbReference>
<keyword evidence="10 13" id="KW-1133">Transmembrane helix</keyword>
<evidence type="ECO:0000256" key="8">
    <source>
        <dbReference type="ARBA" id="ARBA00022892"/>
    </source>
</evidence>
<dbReference type="GO" id="GO:0047369">
    <property type="term" value="F:succinate-hydroxymethylglutarate CoA-transferase activity"/>
    <property type="evidence" value="ECO:0007669"/>
    <property type="project" value="TreeGrafter"/>
</dbReference>
<dbReference type="PRINTS" id="PR00660">
    <property type="entry name" value="ERLUMENR"/>
</dbReference>
<keyword evidence="15" id="KW-1185">Reference proteome</keyword>
<evidence type="ECO:0000256" key="12">
    <source>
        <dbReference type="ARBA" id="ARBA00023170"/>
    </source>
</evidence>
<feature type="transmembrane region" description="Helical" evidence="13">
    <location>
        <begin position="113"/>
        <end position="135"/>
    </location>
</feature>
<name>A0A7J6MVG9_PERCH</name>
<protein>
    <recommendedName>
        <fullName evidence="16">Succinate--hydroxymethylglutarate CoA-transferase</fullName>
    </recommendedName>
</protein>
<dbReference type="Gene3D" id="3.40.50.10540">
    <property type="entry name" value="Crotonobetainyl-coa:carnitine coa-transferase, domain 1"/>
    <property type="match status" value="1"/>
</dbReference>
<dbReference type="InterPro" id="IPR000133">
    <property type="entry name" value="ER_ret_rcpt"/>
</dbReference>
<keyword evidence="7" id="KW-0256">Endoplasmic reticulum</keyword>
<dbReference type="Pfam" id="PF00810">
    <property type="entry name" value="ER_lumen_recept"/>
    <property type="match status" value="1"/>
</dbReference>
<evidence type="ECO:0000256" key="9">
    <source>
        <dbReference type="ARBA" id="ARBA00022927"/>
    </source>
</evidence>
<keyword evidence="12" id="KW-0675">Receptor</keyword>
<dbReference type="PANTHER" id="PTHR48207">
    <property type="entry name" value="SUCCINATE--HYDROXYMETHYLGLUTARATE COA-TRANSFERASE"/>
    <property type="match status" value="1"/>
</dbReference>
<gene>
    <name evidence="14" type="ORF">FOL47_007560</name>
</gene>
<evidence type="ECO:0000313" key="15">
    <source>
        <dbReference type="Proteomes" id="UP000591131"/>
    </source>
</evidence>
<evidence type="ECO:0000256" key="11">
    <source>
        <dbReference type="ARBA" id="ARBA00023136"/>
    </source>
</evidence>
<comment type="similarity">
    <text evidence="3">Belongs to the ERD2 family.</text>
</comment>
<keyword evidence="6 13" id="KW-0812">Transmembrane</keyword>
<sequence length="681" mass="75489">MTTGFVATLQDPEKRKIWLANNMDNIRFWGVFTLVGLVLFYVSSDWDFSMLLTISSMISMFSFLMVVVKIETSKSVSGVSLKMFECYTLVSACRLVSIIPFEGYLPYDRSGDWLYQLTEAISLCLAGTIVYFCRVRYRATYEAGADTFKHIYLVAISLILALIFHPSLNAFMPADVAWTFALYLESVTVLPQLFMFQKQGKVEAFTSHFLAGQALSRVCSFIFWWSSYKELNDPKHPTKAYVGAAGPRGASAPPGNKRCTTNRKNVKAIAPNIVDARYYFHAQPHTHDRCKEYEKCLCSVLVTTEVIKVERPGYGDDARAWGPPFTNKGHESAYFIAANRNKRSIGVDLKSSEGQQIIKDLVKVSDIVLENYVPGTLAKFGLDYESLRKINPALVYGSLSGYGDTGPLSNKPGYAVMVEGHGGMMACTGIGDEPVKVGVAWTDLLTGLHLHGSVLAGLYQAKVTGQGRHIKCSLLESQVSALANVASGYLIDGRECSRLGTQHPNIVPYGAFPTADGHIVVGALNDAQWNSFCKVMDRPDLEKNEKFATNEARCHHRDELNNILCNILRTKSADEWITLLESRPHKERLACAKLNNMQGVFSDPQVLARGMRMTVEHKTAGPIEVVGPAVKFDPPPPEEARSLPPPALGEHTEWVLKNRLGYSQEKIESLVASKAIHVMKD</sequence>
<dbReference type="GO" id="GO:0016192">
    <property type="term" value="P:vesicle-mediated transport"/>
    <property type="evidence" value="ECO:0007669"/>
    <property type="project" value="UniProtKB-KW"/>
</dbReference>
<dbReference type="GO" id="GO:0005789">
    <property type="term" value="C:endoplasmic reticulum membrane"/>
    <property type="evidence" value="ECO:0007669"/>
    <property type="project" value="UniProtKB-SubCell"/>
</dbReference>
<comment type="similarity">
    <text evidence="2">Belongs to the CoA-transferase III family.</text>
</comment>
<evidence type="ECO:0000256" key="6">
    <source>
        <dbReference type="ARBA" id="ARBA00022692"/>
    </source>
</evidence>
<organism evidence="14 15">
    <name type="scientific">Perkinsus chesapeaki</name>
    <name type="common">Clam parasite</name>
    <name type="synonym">Perkinsus andrewsi</name>
    <dbReference type="NCBI Taxonomy" id="330153"/>
    <lineage>
        <taxon>Eukaryota</taxon>
        <taxon>Sar</taxon>
        <taxon>Alveolata</taxon>
        <taxon>Perkinsozoa</taxon>
        <taxon>Perkinsea</taxon>
        <taxon>Perkinsida</taxon>
        <taxon>Perkinsidae</taxon>
        <taxon>Perkinsus</taxon>
    </lineage>
</organism>
<dbReference type="PANTHER" id="PTHR48207:SF3">
    <property type="entry name" value="SUCCINATE--HYDROXYMETHYLGLUTARATE COA-TRANSFERASE"/>
    <property type="match status" value="1"/>
</dbReference>
<keyword evidence="9" id="KW-0653">Protein transport</keyword>
<dbReference type="Proteomes" id="UP000591131">
    <property type="component" value="Unassembled WGS sequence"/>
</dbReference>
<dbReference type="GO" id="GO:0015031">
    <property type="term" value="P:protein transport"/>
    <property type="evidence" value="ECO:0007669"/>
    <property type="project" value="UniProtKB-KW"/>
</dbReference>
<feature type="transmembrane region" description="Helical" evidence="13">
    <location>
        <begin position="80"/>
        <end position="101"/>
    </location>
</feature>
<dbReference type="OrthoDB" id="421515at2759"/>
<dbReference type="InterPro" id="IPR044855">
    <property type="entry name" value="CoA-Trfase_III_dom3_sf"/>
</dbReference>
<evidence type="ECO:0000313" key="14">
    <source>
        <dbReference type="EMBL" id="KAF4675608.1"/>
    </source>
</evidence>
<dbReference type="SUPFAM" id="SSF89796">
    <property type="entry name" value="CoA-transferase family III (CaiB/BaiF)"/>
    <property type="match status" value="1"/>
</dbReference>
<dbReference type="Gene3D" id="1.20.1280.290">
    <property type="match status" value="1"/>
</dbReference>
<feature type="transmembrane region" description="Helical" evidence="13">
    <location>
        <begin position="25"/>
        <end position="42"/>
    </location>
</feature>
<dbReference type="AlphaFoldDB" id="A0A7J6MVG9"/>
<reference evidence="14 15" key="1">
    <citation type="submission" date="2020-04" db="EMBL/GenBank/DDBJ databases">
        <title>Perkinsus chesapeaki whole genome sequence.</title>
        <authorList>
            <person name="Bogema D.R."/>
        </authorList>
    </citation>
    <scope>NUCLEOTIDE SEQUENCE [LARGE SCALE GENOMIC DNA]</scope>
    <source>
        <strain evidence="14">ATCC PRA-425</strain>
    </source>
</reference>
<feature type="transmembrane region" description="Helical" evidence="13">
    <location>
        <begin position="48"/>
        <end position="68"/>
    </location>
</feature>
<comment type="subcellular location">
    <subcellularLocation>
        <location evidence="1">Endoplasmic reticulum membrane</location>
        <topology evidence="1">Multi-pass membrane protein</topology>
    </subcellularLocation>
</comment>
<evidence type="ECO:0000256" key="10">
    <source>
        <dbReference type="ARBA" id="ARBA00022989"/>
    </source>
</evidence>
<dbReference type="InterPro" id="IPR003673">
    <property type="entry name" value="CoA-Trfase_fam_III"/>
</dbReference>
<dbReference type="InterPro" id="IPR050483">
    <property type="entry name" value="CoA-transferase_III_domain"/>
</dbReference>
<evidence type="ECO:0000256" key="2">
    <source>
        <dbReference type="ARBA" id="ARBA00008383"/>
    </source>
</evidence>
<keyword evidence="5" id="KW-0808">Transferase</keyword>
<accession>A0A7J6MVG9</accession>
<dbReference type="GO" id="GO:0005739">
    <property type="term" value="C:mitochondrion"/>
    <property type="evidence" value="ECO:0007669"/>
    <property type="project" value="TreeGrafter"/>
</dbReference>
<comment type="caution">
    <text evidence="14">The sequence shown here is derived from an EMBL/GenBank/DDBJ whole genome shotgun (WGS) entry which is preliminary data.</text>
</comment>
<dbReference type="Pfam" id="PF02515">
    <property type="entry name" value="CoA_transf_3"/>
    <property type="match status" value="1"/>
</dbReference>
<dbReference type="InterPro" id="IPR023606">
    <property type="entry name" value="CoA-Trfase_III_dom_1_sf"/>
</dbReference>
<evidence type="ECO:0008006" key="16">
    <source>
        <dbReference type="Google" id="ProtNLM"/>
    </source>
</evidence>
<proteinExistence type="inferred from homology"/>
<evidence type="ECO:0000256" key="13">
    <source>
        <dbReference type="SAM" id="Phobius"/>
    </source>
</evidence>
<keyword evidence="4" id="KW-0813">Transport</keyword>
<evidence type="ECO:0000256" key="7">
    <source>
        <dbReference type="ARBA" id="ARBA00022824"/>
    </source>
</evidence>
<evidence type="ECO:0000256" key="5">
    <source>
        <dbReference type="ARBA" id="ARBA00022679"/>
    </source>
</evidence>
<evidence type="ECO:0000256" key="1">
    <source>
        <dbReference type="ARBA" id="ARBA00004477"/>
    </source>
</evidence>
<dbReference type="GO" id="GO:0046923">
    <property type="term" value="F:ER retention sequence binding"/>
    <property type="evidence" value="ECO:0007669"/>
    <property type="project" value="InterPro"/>
</dbReference>
<keyword evidence="8" id="KW-0931">ER-Golgi transport</keyword>